<accession>A0A4R5E6H9</accession>
<dbReference type="RefSeq" id="WP_132640781.1">
    <property type="nucleotide sequence ID" value="NZ_SMLD01000237.1"/>
</dbReference>
<keyword evidence="2" id="KW-1185">Reference proteome</keyword>
<protein>
    <submittedName>
        <fullName evidence="1">Uncharacterized protein</fullName>
    </submittedName>
</protein>
<proteinExistence type="predicted"/>
<comment type="caution">
    <text evidence="1">The sequence shown here is derived from an EMBL/GenBank/DDBJ whole genome shotgun (WGS) entry which is preliminary data.</text>
</comment>
<gene>
    <name evidence="1" type="ORF">E1295_44330</name>
</gene>
<sequence length="145" mass="15937">MDAWLQVLSTLAAAVIGGVIAPQITQARERRAARALVRERIADVESLRWLEDPYLEYKRALAALEAAALIARVPRDVVQRYMQAADAARSVMEEAPGAGPNGEDVSFMPDGPETLAHAKSLDQLSAALWHPWLARLSGISRRLRK</sequence>
<reference evidence="1 2" key="1">
    <citation type="submission" date="2019-03" db="EMBL/GenBank/DDBJ databases">
        <title>Draft genome sequences of novel Actinobacteria.</title>
        <authorList>
            <person name="Sahin N."/>
            <person name="Ay H."/>
            <person name="Saygin H."/>
        </authorList>
    </citation>
    <scope>NUCLEOTIDE SEQUENCE [LARGE SCALE GENOMIC DNA]</scope>
    <source>
        <strain evidence="1 2">6K102</strain>
    </source>
</reference>
<dbReference type="AlphaFoldDB" id="A0A4R5E6H9"/>
<evidence type="ECO:0000313" key="2">
    <source>
        <dbReference type="Proteomes" id="UP000295136"/>
    </source>
</evidence>
<name>A0A4R5E6H9_9ACTN</name>
<dbReference type="EMBL" id="SMLD01000237">
    <property type="protein sequence ID" value="TDE26424.1"/>
    <property type="molecule type" value="Genomic_DNA"/>
</dbReference>
<organism evidence="1 2">
    <name type="scientific">Nonomuraea mesophila</name>
    <dbReference type="NCBI Taxonomy" id="2530382"/>
    <lineage>
        <taxon>Bacteria</taxon>
        <taxon>Bacillati</taxon>
        <taxon>Actinomycetota</taxon>
        <taxon>Actinomycetes</taxon>
        <taxon>Streptosporangiales</taxon>
        <taxon>Streptosporangiaceae</taxon>
        <taxon>Nonomuraea</taxon>
    </lineage>
</organism>
<evidence type="ECO:0000313" key="1">
    <source>
        <dbReference type="EMBL" id="TDE26424.1"/>
    </source>
</evidence>
<dbReference type="Proteomes" id="UP000295136">
    <property type="component" value="Unassembled WGS sequence"/>
</dbReference>